<feature type="region of interest" description="Disordered" evidence="1">
    <location>
        <begin position="1"/>
        <end position="33"/>
    </location>
</feature>
<feature type="region of interest" description="Disordered" evidence="1">
    <location>
        <begin position="118"/>
        <end position="149"/>
    </location>
</feature>
<dbReference type="Proteomes" id="UP000315295">
    <property type="component" value="Unassembled WGS sequence"/>
</dbReference>
<keyword evidence="3" id="KW-1185">Reference proteome</keyword>
<gene>
    <name evidence="2" type="ORF">C1H46_001137</name>
</gene>
<organism evidence="2 3">
    <name type="scientific">Malus baccata</name>
    <name type="common">Siberian crab apple</name>
    <name type="synonym">Pyrus baccata</name>
    <dbReference type="NCBI Taxonomy" id="106549"/>
    <lineage>
        <taxon>Eukaryota</taxon>
        <taxon>Viridiplantae</taxon>
        <taxon>Streptophyta</taxon>
        <taxon>Embryophyta</taxon>
        <taxon>Tracheophyta</taxon>
        <taxon>Spermatophyta</taxon>
        <taxon>Magnoliopsida</taxon>
        <taxon>eudicotyledons</taxon>
        <taxon>Gunneridae</taxon>
        <taxon>Pentapetalae</taxon>
        <taxon>rosids</taxon>
        <taxon>fabids</taxon>
        <taxon>Rosales</taxon>
        <taxon>Rosaceae</taxon>
        <taxon>Amygdaloideae</taxon>
        <taxon>Maleae</taxon>
        <taxon>Malus</taxon>
    </lineage>
</organism>
<dbReference type="EMBL" id="VIEB01000012">
    <property type="protein sequence ID" value="TQE13330.1"/>
    <property type="molecule type" value="Genomic_DNA"/>
</dbReference>
<feature type="compositionally biased region" description="Low complexity" evidence="1">
    <location>
        <begin position="14"/>
        <end position="25"/>
    </location>
</feature>
<name>A0A540NRZ1_MALBA</name>
<accession>A0A540NRZ1</accession>
<evidence type="ECO:0000313" key="3">
    <source>
        <dbReference type="Proteomes" id="UP000315295"/>
    </source>
</evidence>
<reference evidence="2 3" key="1">
    <citation type="journal article" date="2019" name="G3 (Bethesda)">
        <title>Sequencing of a Wild Apple (Malus baccata) Genome Unravels the Differences Between Cultivated and Wild Apple Species Regarding Disease Resistance and Cold Tolerance.</title>
        <authorList>
            <person name="Chen X."/>
        </authorList>
    </citation>
    <scope>NUCLEOTIDE SEQUENCE [LARGE SCALE GENOMIC DNA]</scope>
    <source>
        <strain evidence="3">cv. Shandingzi</strain>
        <tissue evidence="2">Leaves</tissue>
    </source>
</reference>
<evidence type="ECO:0000313" key="2">
    <source>
        <dbReference type="EMBL" id="TQE13330.1"/>
    </source>
</evidence>
<comment type="caution">
    <text evidence="2">The sequence shown here is derived from an EMBL/GenBank/DDBJ whole genome shotgun (WGS) entry which is preliminary data.</text>
</comment>
<feature type="compositionally biased region" description="Basic residues" evidence="1">
    <location>
        <begin position="139"/>
        <end position="149"/>
    </location>
</feature>
<proteinExistence type="predicted"/>
<dbReference type="AlphaFoldDB" id="A0A540NRZ1"/>
<sequence length="149" mass="17159">MNNAAKLAATTNISSSHSSTVDSSSPPSPRPLDLTLKIPPLDLLRRLRTGRQRHRLPARPRNLQVRPPAKDPLFSFLFNFVPFLSIITPLEPILDRTSHSERQQNADVYNVQTEAQMRRRLAHHQKKKQTEQNSEAHQKDHRSRSLYSR</sequence>
<evidence type="ECO:0000256" key="1">
    <source>
        <dbReference type="SAM" id="MobiDB-lite"/>
    </source>
</evidence>
<feature type="compositionally biased region" description="Basic residues" evidence="1">
    <location>
        <begin position="118"/>
        <end position="127"/>
    </location>
</feature>
<feature type="compositionally biased region" description="Basic and acidic residues" evidence="1">
    <location>
        <begin position="128"/>
        <end position="138"/>
    </location>
</feature>
<feature type="compositionally biased region" description="Polar residues" evidence="1">
    <location>
        <begin position="1"/>
        <end position="13"/>
    </location>
</feature>
<protein>
    <submittedName>
        <fullName evidence="2">Uncharacterized protein</fullName>
    </submittedName>
</protein>